<proteinExistence type="predicted"/>
<feature type="domain" description="NADP-dependent oxidoreductase" evidence="2">
    <location>
        <begin position="9"/>
        <end position="131"/>
    </location>
</feature>
<accession>A0AA40CFZ1</accession>
<comment type="caution">
    <text evidence="3">The sequence shown here is derived from an EMBL/GenBank/DDBJ whole genome shotgun (WGS) entry which is preliminary data.</text>
</comment>
<name>A0AA40CFZ1_9PEZI</name>
<reference evidence="3" key="1">
    <citation type="submission" date="2023-06" db="EMBL/GenBank/DDBJ databases">
        <title>Genome-scale phylogeny and comparative genomics of the fungal order Sordariales.</title>
        <authorList>
            <consortium name="Lawrence Berkeley National Laboratory"/>
            <person name="Hensen N."/>
            <person name="Bonometti L."/>
            <person name="Westerberg I."/>
            <person name="Brannstrom I.O."/>
            <person name="Guillou S."/>
            <person name="Cros-Aarteil S."/>
            <person name="Calhoun S."/>
            <person name="Haridas S."/>
            <person name="Kuo A."/>
            <person name="Mondo S."/>
            <person name="Pangilinan J."/>
            <person name="Riley R."/>
            <person name="LaButti K."/>
            <person name="Andreopoulos B."/>
            <person name="Lipzen A."/>
            <person name="Chen C."/>
            <person name="Yanf M."/>
            <person name="Daum C."/>
            <person name="Ng V."/>
            <person name="Clum A."/>
            <person name="Steindorff A."/>
            <person name="Ohm R."/>
            <person name="Martin F."/>
            <person name="Silar P."/>
            <person name="Natvig D."/>
            <person name="Lalanne C."/>
            <person name="Gautier V."/>
            <person name="Ament-velasquez S.L."/>
            <person name="Kruys A."/>
            <person name="Hutchinson M.I."/>
            <person name="Powell A.J."/>
            <person name="Barry K."/>
            <person name="Miller A.N."/>
            <person name="Grigoriev I.V."/>
            <person name="Debuchy R."/>
            <person name="Gladieux P."/>
            <person name="Thoren M.H."/>
            <person name="Johannesson H."/>
        </authorList>
    </citation>
    <scope>NUCLEOTIDE SEQUENCE</scope>
    <source>
        <strain evidence="3">SMH3391-2</strain>
    </source>
</reference>
<dbReference type="InterPro" id="IPR036812">
    <property type="entry name" value="NAD(P)_OxRdtase_dom_sf"/>
</dbReference>
<dbReference type="PANTHER" id="PTHR43364:SF4">
    <property type="entry name" value="NAD(P)-LINKED OXIDOREDUCTASE SUPERFAMILY PROTEIN"/>
    <property type="match status" value="1"/>
</dbReference>
<dbReference type="PANTHER" id="PTHR43364">
    <property type="entry name" value="NADH-SPECIFIC METHYLGLYOXAL REDUCTASE-RELATED"/>
    <property type="match status" value="1"/>
</dbReference>
<dbReference type="InterPro" id="IPR050523">
    <property type="entry name" value="AKR_Detox_Biosynth"/>
</dbReference>
<sequence length="161" mass="17574">MPSPAYPQLIFGGSTIGDAYSTAQSVTDLLKPLKSLGFDEIDTAALYPVTDMGASERLLGEVGAKSLGFDVDTKILVTSKDANGTMEPTKIEKSVADSLGRLKFDGQGINVLHCHVPDFTTPIKDQASTLNVTHYLTRKFKNKREITLKFATRSLNLLRRI</sequence>
<organism evidence="3 4">
    <name type="scientific">Bombardia bombarda</name>
    <dbReference type="NCBI Taxonomy" id="252184"/>
    <lineage>
        <taxon>Eukaryota</taxon>
        <taxon>Fungi</taxon>
        <taxon>Dikarya</taxon>
        <taxon>Ascomycota</taxon>
        <taxon>Pezizomycotina</taxon>
        <taxon>Sordariomycetes</taxon>
        <taxon>Sordariomycetidae</taxon>
        <taxon>Sordariales</taxon>
        <taxon>Lasiosphaeriaceae</taxon>
        <taxon>Bombardia</taxon>
    </lineage>
</organism>
<dbReference type="SUPFAM" id="SSF51430">
    <property type="entry name" value="NAD(P)-linked oxidoreductase"/>
    <property type="match status" value="1"/>
</dbReference>
<dbReference type="Pfam" id="PF00248">
    <property type="entry name" value="Aldo_ket_red"/>
    <property type="match status" value="1"/>
</dbReference>
<keyword evidence="1" id="KW-0560">Oxidoreductase</keyword>
<evidence type="ECO:0000256" key="1">
    <source>
        <dbReference type="ARBA" id="ARBA00023002"/>
    </source>
</evidence>
<dbReference type="Gene3D" id="3.20.20.100">
    <property type="entry name" value="NADP-dependent oxidoreductase domain"/>
    <property type="match status" value="1"/>
</dbReference>
<dbReference type="EMBL" id="JAULSR010000001">
    <property type="protein sequence ID" value="KAK0637356.1"/>
    <property type="molecule type" value="Genomic_DNA"/>
</dbReference>
<dbReference type="InterPro" id="IPR023210">
    <property type="entry name" value="NADP_OxRdtase_dom"/>
</dbReference>
<evidence type="ECO:0000259" key="2">
    <source>
        <dbReference type="Pfam" id="PF00248"/>
    </source>
</evidence>
<evidence type="ECO:0000313" key="3">
    <source>
        <dbReference type="EMBL" id="KAK0637356.1"/>
    </source>
</evidence>
<dbReference type="GO" id="GO:0016491">
    <property type="term" value="F:oxidoreductase activity"/>
    <property type="evidence" value="ECO:0007669"/>
    <property type="project" value="UniProtKB-KW"/>
</dbReference>
<dbReference type="AlphaFoldDB" id="A0AA40CFZ1"/>
<evidence type="ECO:0000313" key="4">
    <source>
        <dbReference type="Proteomes" id="UP001174934"/>
    </source>
</evidence>
<keyword evidence="4" id="KW-1185">Reference proteome</keyword>
<protein>
    <recommendedName>
        <fullName evidence="2">NADP-dependent oxidoreductase domain-containing protein</fullName>
    </recommendedName>
</protein>
<gene>
    <name evidence="3" type="ORF">B0T17DRAFT_521456</name>
</gene>
<dbReference type="Proteomes" id="UP001174934">
    <property type="component" value="Unassembled WGS sequence"/>
</dbReference>